<feature type="transmembrane region" description="Helical" evidence="1">
    <location>
        <begin position="105"/>
        <end position="123"/>
    </location>
</feature>
<keyword evidence="1" id="KW-1133">Transmembrane helix</keyword>
<evidence type="ECO:0000256" key="1">
    <source>
        <dbReference type="SAM" id="Phobius"/>
    </source>
</evidence>
<evidence type="ECO:0000313" key="3">
    <source>
        <dbReference type="Proteomes" id="UP000230557"/>
    </source>
</evidence>
<dbReference type="Proteomes" id="UP000230557">
    <property type="component" value="Unassembled WGS sequence"/>
</dbReference>
<dbReference type="AlphaFoldDB" id="A0A2H0VE54"/>
<sequence>METMPWHALSCGWIILLQGGATFFLSISWTVFMKSDNFKERLVTGAAATILGLPLLAVGIAAMFYDSQSCVTVCRTLVALEGISIFGAALWLAKTSSQNTVSERIWTIGIVVVGIVFITVAIFPKVRFLTTM</sequence>
<comment type="caution">
    <text evidence="2">The sequence shown here is derived from an EMBL/GenBank/DDBJ whole genome shotgun (WGS) entry which is preliminary data.</text>
</comment>
<proteinExistence type="predicted"/>
<name>A0A2H0VE54_9BACT</name>
<feature type="transmembrane region" description="Helical" evidence="1">
    <location>
        <begin position="77"/>
        <end position="93"/>
    </location>
</feature>
<dbReference type="EMBL" id="PFAJ01000020">
    <property type="protein sequence ID" value="PIR97404.1"/>
    <property type="molecule type" value="Genomic_DNA"/>
</dbReference>
<reference evidence="3" key="1">
    <citation type="submission" date="2017-09" db="EMBL/GenBank/DDBJ databases">
        <title>Depth-based differentiation of microbial function through sediment-hosted aquifers and enrichment of novel symbionts in the deep terrestrial subsurface.</title>
        <authorList>
            <person name="Probst A.J."/>
            <person name="Ladd B."/>
            <person name="Jarett J.K."/>
            <person name="Geller-Mcgrath D.E."/>
            <person name="Sieber C.M.K."/>
            <person name="Emerson J.B."/>
            <person name="Anantharaman K."/>
            <person name="Thomas B.C."/>
            <person name="Malmstrom R."/>
            <person name="Stieglmeier M."/>
            <person name="Klingl A."/>
            <person name="Woyke T."/>
            <person name="Ryan C.M."/>
            <person name="Banfield J.F."/>
        </authorList>
    </citation>
    <scope>NUCLEOTIDE SEQUENCE [LARGE SCALE GENOMIC DNA]</scope>
</reference>
<gene>
    <name evidence="2" type="ORF">COT91_01585</name>
</gene>
<feature type="transmembrane region" description="Helical" evidence="1">
    <location>
        <begin position="6"/>
        <end position="30"/>
    </location>
</feature>
<organism evidence="2 3">
    <name type="scientific">Candidatus Doudnabacteria bacterium CG10_big_fil_rev_8_21_14_0_10_41_10</name>
    <dbReference type="NCBI Taxonomy" id="1974551"/>
    <lineage>
        <taxon>Bacteria</taxon>
        <taxon>Candidatus Doudnaibacteriota</taxon>
    </lineage>
</organism>
<keyword evidence="1" id="KW-0812">Transmembrane</keyword>
<evidence type="ECO:0000313" key="2">
    <source>
        <dbReference type="EMBL" id="PIR97404.1"/>
    </source>
</evidence>
<protein>
    <submittedName>
        <fullName evidence="2">Uncharacterized protein</fullName>
    </submittedName>
</protein>
<feature type="transmembrane region" description="Helical" evidence="1">
    <location>
        <begin position="42"/>
        <end position="65"/>
    </location>
</feature>
<accession>A0A2H0VE54</accession>
<keyword evidence="1" id="KW-0472">Membrane</keyword>